<dbReference type="InterPro" id="IPR050469">
    <property type="entry name" value="Diguanylate_Cyclase"/>
</dbReference>
<dbReference type="EC" id="2.7.7.65" evidence="1"/>
<dbReference type="Pfam" id="PF00990">
    <property type="entry name" value="GGDEF"/>
    <property type="match status" value="1"/>
</dbReference>
<dbReference type="GO" id="GO:0005886">
    <property type="term" value="C:plasma membrane"/>
    <property type="evidence" value="ECO:0007669"/>
    <property type="project" value="TreeGrafter"/>
</dbReference>
<evidence type="ECO:0000313" key="5">
    <source>
        <dbReference type="Proteomes" id="UP000295131"/>
    </source>
</evidence>
<dbReference type="CDD" id="cd01949">
    <property type="entry name" value="GGDEF"/>
    <property type="match status" value="1"/>
</dbReference>
<evidence type="ECO:0000256" key="1">
    <source>
        <dbReference type="ARBA" id="ARBA00012528"/>
    </source>
</evidence>
<keyword evidence="5" id="KW-1185">Reference proteome</keyword>
<reference evidence="4 5" key="1">
    <citation type="journal article" date="2013" name="Int. J. Syst. Evol. Microbiol.">
        <title>Hoeflea suaedae sp. nov., an endophytic bacterium isolated from the root of the halophyte Suaeda maritima.</title>
        <authorList>
            <person name="Chung E.J."/>
            <person name="Park J.A."/>
            <person name="Pramanik P."/>
            <person name="Bibi F."/>
            <person name="Jeon C.O."/>
            <person name="Chung Y.R."/>
        </authorList>
    </citation>
    <scope>NUCLEOTIDE SEQUENCE [LARGE SCALE GENOMIC DNA]</scope>
    <source>
        <strain evidence="4 5">YC6898</strain>
    </source>
</reference>
<dbReference type="OrthoDB" id="9812260at2"/>
<comment type="caution">
    <text evidence="4">The sequence shown here is derived from an EMBL/GenBank/DDBJ whole genome shotgun (WGS) entry which is preliminary data.</text>
</comment>
<feature type="domain" description="GGDEF" evidence="3">
    <location>
        <begin position="207"/>
        <end position="342"/>
    </location>
</feature>
<dbReference type="GO" id="GO:1902201">
    <property type="term" value="P:negative regulation of bacterial-type flagellum-dependent cell motility"/>
    <property type="evidence" value="ECO:0007669"/>
    <property type="project" value="TreeGrafter"/>
</dbReference>
<organism evidence="4 5">
    <name type="scientific">Pseudohoeflea suaedae</name>
    <dbReference type="NCBI Taxonomy" id="877384"/>
    <lineage>
        <taxon>Bacteria</taxon>
        <taxon>Pseudomonadati</taxon>
        <taxon>Pseudomonadota</taxon>
        <taxon>Alphaproteobacteria</taxon>
        <taxon>Hyphomicrobiales</taxon>
        <taxon>Rhizobiaceae</taxon>
        <taxon>Pseudohoeflea</taxon>
    </lineage>
</organism>
<dbReference type="NCBIfam" id="TIGR00254">
    <property type="entry name" value="GGDEF"/>
    <property type="match status" value="1"/>
</dbReference>
<dbReference type="InterPro" id="IPR029787">
    <property type="entry name" value="Nucleotide_cyclase"/>
</dbReference>
<dbReference type="InterPro" id="IPR000160">
    <property type="entry name" value="GGDEF_dom"/>
</dbReference>
<dbReference type="Proteomes" id="UP000295131">
    <property type="component" value="Unassembled WGS sequence"/>
</dbReference>
<sequence>MSTNAGGKKVQMMDAATMVLASMRKMGISGIPRNYELVYEALNSSNPALTRDFDALGSHPTQAALDAVGAKYFAHHHKKTVVEGAHDKITDELETMLRTLRKEQSSLESYTRLLGETYHRISAKSTSSSEILGGIIAMLSSATGDTMEQGKVAVQEMVERAVEMEQVKLELDEYKRIANTDPLTRLANRRAFDDALPEIYNSRREAMYHALIVCDIDHFKKFNDSFGHPVGDRVLGVVAAVMRSTLRKDVFIARTGGEEFAVILHGTSQDVTMEVAERIRAAIQKTPLRNQKSGMDYGPITVSVGVCMASDAENATDLYNKADIALYMAKNSGRNQVQIFSDTMAGDIDKNWLIYRK</sequence>
<dbReference type="SMART" id="SM00267">
    <property type="entry name" value="GGDEF"/>
    <property type="match status" value="1"/>
</dbReference>
<accession>A0A4R5PL12</accession>
<proteinExistence type="predicted"/>
<evidence type="ECO:0000259" key="3">
    <source>
        <dbReference type="PROSITE" id="PS50887"/>
    </source>
</evidence>
<comment type="catalytic activity">
    <reaction evidence="2">
        <text>2 GTP = 3',3'-c-di-GMP + 2 diphosphate</text>
        <dbReference type="Rhea" id="RHEA:24898"/>
        <dbReference type="ChEBI" id="CHEBI:33019"/>
        <dbReference type="ChEBI" id="CHEBI:37565"/>
        <dbReference type="ChEBI" id="CHEBI:58805"/>
        <dbReference type="EC" id="2.7.7.65"/>
    </reaction>
</comment>
<dbReference type="EMBL" id="SMSI01000002">
    <property type="protein sequence ID" value="TDH36008.1"/>
    <property type="molecule type" value="Genomic_DNA"/>
</dbReference>
<dbReference type="PROSITE" id="PS50887">
    <property type="entry name" value="GGDEF"/>
    <property type="match status" value="1"/>
</dbReference>
<dbReference type="PANTHER" id="PTHR45138:SF9">
    <property type="entry name" value="DIGUANYLATE CYCLASE DGCM-RELATED"/>
    <property type="match status" value="1"/>
</dbReference>
<dbReference type="Gene3D" id="3.30.70.270">
    <property type="match status" value="1"/>
</dbReference>
<dbReference type="GO" id="GO:0052621">
    <property type="term" value="F:diguanylate cyclase activity"/>
    <property type="evidence" value="ECO:0007669"/>
    <property type="project" value="UniProtKB-EC"/>
</dbReference>
<dbReference type="RefSeq" id="WP_133284708.1">
    <property type="nucleotide sequence ID" value="NZ_SMSI01000002.1"/>
</dbReference>
<dbReference type="GO" id="GO:0043709">
    <property type="term" value="P:cell adhesion involved in single-species biofilm formation"/>
    <property type="evidence" value="ECO:0007669"/>
    <property type="project" value="TreeGrafter"/>
</dbReference>
<dbReference type="SUPFAM" id="SSF55073">
    <property type="entry name" value="Nucleotide cyclase"/>
    <property type="match status" value="1"/>
</dbReference>
<dbReference type="InterPro" id="IPR043128">
    <property type="entry name" value="Rev_trsase/Diguanyl_cyclase"/>
</dbReference>
<name>A0A4R5PL12_9HYPH</name>
<dbReference type="AlphaFoldDB" id="A0A4R5PL12"/>
<dbReference type="FunFam" id="3.30.70.270:FF:000001">
    <property type="entry name" value="Diguanylate cyclase domain protein"/>
    <property type="match status" value="1"/>
</dbReference>
<evidence type="ECO:0000313" key="4">
    <source>
        <dbReference type="EMBL" id="TDH36008.1"/>
    </source>
</evidence>
<protein>
    <recommendedName>
        <fullName evidence="1">diguanylate cyclase</fullName>
        <ecNumber evidence="1">2.7.7.65</ecNumber>
    </recommendedName>
</protein>
<dbReference type="PANTHER" id="PTHR45138">
    <property type="entry name" value="REGULATORY COMPONENTS OF SENSORY TRANSDUCTION SYSTEM"/>
    <property type="match status" value="1"/>
</dbReference>
<evidence type="ECO:0000256" key="2">
    <source>
        <dbReference type="ARBA" id="ARBA00034247"/>
    </source>
</evidence>
<gene>
    <name evidence="4" type="ORF">E2A64_11945</name>
</gene>